<dbReference type="RefSeq" id="WP_003741153.1">
    <property type="nucleotide sequence ID" value="NZ_ACDX02000002.1"/>
</dbReference>
<dbReference type="PANTHER" id="PTHR33258:SF1">
    <property type="entry name" value="TRANSPOSASE INSL FOR INSERTION SEQUENCE ELEMENT IS186A-RELATED"/>
    <property type="match status" value="1"/>
</dbReference>
<dbReference type="Proteomes" id="UP000003344">
    <property type="component" value="Unassembled WGS sequence"/>
</dbReference>
<dbReference type="GO" id="GO:0004803">
    <property type="term" value="F:transposase activity"/>
    <property type="evidence" value="ECO:0007669"/>
    <property type="project" value="InterPro"/>
</dbReference>
<protein>
    <submittedName>
        <fullName evidence="7">Transposase, IS4 family</fullName>
    </submittedName>
</protein>
<evidence type="ECO:0000256" key="4">
    <source>
        <dbReference type="ARBA" id="ARBA00023172"/>
    </source>
</evidence>
<dbReference type="eggNOG" id="COG3385">
    <property type="taxonomic scope" value="Bacteria"/>
</dbReference>
<evidence type="ECO:0000256" key="3">
    <source>
        <dbReference type="ARBA" id="ARBA00023125"/>
    </source>
</evidence>
<gene>
    <name evidence="7" type="ORF">NEIMUCOT_03883</name>
</gene>
<comment type="caution">
    <text evidence="7">The sequence shown here is derived from an EMBL/GenBank/DDBJ whole genome shotgun (WGS) entry which is preliminary data.</text>
</comment>
<dbReference type="EMBL" id="ACDX02000002">
    <property type="protein sequence ID" value="EFC89467.1"/>
    <property type="molecule type" value="Genomic_DNA"/>
</dbReference>
<evidence type="ECO:0000313" key="7">
    <source>
        <dbReference type="EMBL" id="EFC89467.1"/>
    </source>
</evidence>
<dbReference type="NCBIfam" id="NF033592">
    <property type="entry name" value="transpos_IS4_1"/>
    <property type="match status" value="1"/>
</dbReference>
<dbReference type="InterPro" id="IPR002559">
    <property type="entry name" value="Transposase_11"/>
</dbReference>
<reference evidence="7 8" key="1">
    <citation type="submission" date="2009-10" db="EMBL/GenBank/DDBJ databases">
        <authorList>
            <person name="Weinstock G."/>
            <person name="Sodergren E."/>
            <person name="Clifton S."/>
            <person name="Fulton L."/>
            <person name="Fulton B."/>
            <person name="Courtney L."/>
            <person name="Fronick C."/>
            <person name="Harrison M."/>
            <person name="Strong C."/>
            <person name="Farmer C."/>
            <person name="Delahaunty K."/>
            <person name="Markovic C."/>
            <person name="Hall O."/>
            <person name="Minx P."/>
            <person name="Tomlinson C."/>
            <person name="Mitreva M."/>
            <person name="Nelson J."/>
            <person name="Hou S."/>
            <person name="Wollam A."/>
            <person name="Pepin K.H."/>
            <person name="Johnson M."/>
            <person name="Bhonagiri V."/>
            <person name="Nash W.E."/>
            <person name="Warren W."/>
            <person name="Chinwalla A."/>
            <person name="Mardis E.R."/>
            <person name="Wilson R.K."/>
        </authorList>
    </citation>
    <scope>NUCLEOTIDE SEQUENCE [LARGE SCALE GENOMIC DNA]</scope>
    <source>
        <strain evidence="8">ATCC 25996 / DSM 4631 / NCTC 10774 / M26</strain>
    </source>
</reference>
<dbReference type="InterPro" id="IPR025399">
    <property type="entry name" value="DUF4372"/>
</dbReference>
<dbReference type="SUPFAM" id="SSF53098">
    <property type="entry name" value="Ribonuclease H-like"/>
    <property type="match status" value="1"/>
</dbReference>
<dbReference type="Pfam" id="PF14294">
    <property type="entry name" value="DUF4372"/>
    <property type="match status" value="1"/>
</dbReference>
<evidence type="ECO:0000259" key="5">
    <source>
        <dbReference type="Pfam" id="PF01609"/>
    </source>
</evidence>
<organism evidence="7 8">
    <name type="scientific">Neisseria mucosa (strain ATCC 25996 / DSM 4631 / NCTC 10774 / M26)</name>
    <dbReference type="NCBI Taxonomy" id="546266"/>
    <lineage>
        <taxon>Bacteria</taxon>
        <taxon>Pseudomonadati</taxon>
        <taxon>Pseudomonadota</taxon>
        <taxon>Betaproteobacteria</taxon>
        <taxon>Neisseriales</taxon>
        <taxon>Neisseriaceae</taxon>
        <taxon>Neisseria</taxon>
    </lineage>
</organism>
<feature type="domain" description="Transposase IS4-like" evidence="5">
    <location>
        <begin position="121"/>
        <end position="347"/>
    </location>
</feature>
<name>D2ZTE7_NEIM2</name>
<keyword evidence="4" id="KW-0233">DNA recombination</keyword>
<keyword evidence="2" id="KW-0815">Transposition</keyword>
<comment type="similarity">
    <text evidence="1">Belongs to the transposase 11 family.</text>
</comment>
<evidence type="ECO:0000256" key="1">
    <source>
        <dbReference type="ARBA" id="ARBA00010075"/>
    </source>
</evidence>
<dbReference type="AlphaFoldDB" id="D2ZTE7"/>
<feature type="domain" description="DUF4372" evidence="6">
    <location>
        <begin position="6"/>
        <end position="72"/>
    </location>
</feature>
<sequence length="403" mass="46991">MYSISRFQQIIKPIMHGRFQKHVQQHQADKYSKGFNCHSLLISMVYAHLTHCNSLRTLEQSFNAHSHHHYHLNLRRRIRRSTLSEALAKRDTRPFTDMLRELMATCSRTLRKRTQDTADLLYLLDSTPIILKGRGFDQWVSSNGRISGLKVHVLMNHANGCPTVQSITEASVNDIDQRHIVQPEKGATYVFDKGCCDYNWWAELDRAGAYFVTRLKANAAVEVIEQFSPSETQNAHENSHNDNNPPPILTDEYIRFKHKSNSTRPNHYHNKTLRRITVEREGTEALVLVSNNLTASAQEIAENYKRRWQIELLFKWLKQHLKLKRFLGRSANAVKLQLLCAMMAYLLLKLYQQCTTHSNDSLHLLCARIAGGLFEREKTMYGHYADIRRERREWIDRVQGRLI</sequence>
<dbReference type="Pfam" id="PF01609">
    <property type="entry name" value="DDE_Tnp_1"/>
    <property type="match status" value="1"/>
</dbReference>
<accession>D2ZTE7</accession>
<keyword evidence="3" id="KW-0238">DNA-binding</keyword>
<dbReference type="Gene3D" id="3.90.350.10">
    <property type="entry name" value="Transposase Inhibitor Protein From Tn5, Chain A, domain 1"/>
    <property type="match status" value="1"/>
</dbReference>
<evidence type="ECO:0000259" key="6">
    <source>
        <dbReference type="Pfam" id="PF14294"/>
    </source>
</evidence>
<evidence type="ECO:0000256" key="2">
    <source>
        <dbReference type="ARBA" id="ARBA00022578"/>
    </source>
</evidence>
<dbReference type="GO" id="GO:0003677">
    <property type="term" value="F:DNA binding"/>
    <property type="evidence" value="ECO:0007669"/>
    <property type="project" value="UniProtKB-KW"/>
</dbReference>
<dbReference type="InterPro" id="IPR012337">
    <property type="entry name" value="RNaseH-like_sf"/>
</dbReference>
<dbReference type="GO" id="GO:0006313">
    <property type="term" value="P:DNA transposition"/>
    <property type="evidence" value="ECO:0007669"/>
    <property type="project" value="InterPro"/>
</dbReference>
<dbReference type="PANTHER" id="PTHR33258">
    <property type="entry name" value="TRANSPOSASE INSL FOR INSERTION SEQUENCE ELEMENT IS186A-RELATED"/>
    <property type="match status" value="1"/>
</dbReference>
<evidence type="ECO:0000313" key="8">
    <source>
        <dbReference type="Proteomes" id="UP000003344"/>
    </source>
</evidence>
<dbReference type="InterPro" id="IPR047952">
    <property type="entry name" value="Transpos_IS4"/>
</dbReference>
<proteinExistence type="inferred from homology"/>